<dbReference type="InterPro" id="IPR015358">
    <property type="entry name" value="Tscrpt_reg_MerR_DNA-bd"/>
</dbReference>
<proteinExistence type="predicted"/>
<reference evidence="5 6" key="1">
    <citation type="submission" date="2019-09" db="EMBL/GenBank/DDBJ databases">
        <title>Arenimonas chukotkensis sp. nov., a bacterium isolated from Chukotka hot spring, Arctic region, Russia.</title>
        <authorList>
            <person name="Zayulina K.S."/>
            <person name="Prokofeva M.I."/>
            <person name="Elcheninov A.G."/>
            <person name="Novikov A."/>
            <person name="Kochetkova T.V."/>
            <person name="Kublanov I.V."/>
        </authorList>
    </citation>
    <scope>NUCLEOTIDE SEQUENCE [LARGE SCALE GENOMIC DNA]</scope>
    <source>
        <strain evidence="5 6">3729k</strain>
    </source>
</reference>
<dbReference type="SMART" id="SM00422">
    <property type="entry name" value="HTH_MERR"/>
    <property type="match status" value="1"/>
</dbReference>
<protein>
    <submittedName>
        <fullName evidence="5">Helix-turn-helix domain-containing protein</fullName>
    </submittedName>
</protein>
<evidence type="ECO:0000256" key="1">
    <source>
        <dbReference type="ARBA" id="ARBA00023015"/>
    </source>
</evidence>
<dbReference type="PROSITE" id="PS00552">
    <property type="entry name" value="HTH_MERR_1"/>
    <property type="match status" value="1"/>
</dbReference>
<evidence type="ECO:0000313" key="6">
    <source>
        <dbReference type="Proteomes" id="UP000322165"/>
    </source>
</evidence>
<evidence type="ECO:0000256" key="2">
    <source>
        <dbReference type="ARBA" id="ARBA00023125"/>
    </source>
</evidence>
<dbReference type="PANTHER" id="PTHR30204:SF94">
    <property type="entry name" value="HEAVY METAL-DEPENDENT TRANSCRIPTIONAL REGULATOR HI_0293-RELATED"/>
    <property type="match status" value="1"/>
</dbReference>
<accession>A0A5B2Z700</accession>
<dbReference type="Pfam" id="PF00376">
    <property type="entry name" value="MerR"/>
    <property type="match status" value="1"/>
</dbReference>
<comment type="caution">
    <text evidence="5">The sequence shown here is derived from an EMBL/GenBank/DDBJ whole genome shotgun (WGS) entry which is preliminary data.</text>
</comment>
<dbReference type="RefSeq" id="WP_149860981.1">
    <property type="nucleotide sequence ID" value="NZ_VUOD01000006.1"/>
</dbReference>
<dbReference type="Pfam" id="PF09278">
    <property type="entry name" value="MerR-DNA-bind"/>
    <property type="match status" value="1"/>
</dbReference>
<dbReference type="CDD" id="cd04785">
    <property type="entry name" value="HTH_CadR-PbrR-like"/>
    <property type="match status" value="1"/>
</dbReference>
<keyword evidence="3" id="KW-0804">Transcription</keyword>
<evidence type="ECO:0000313" key="5">
    <source>
        <dbReference type="EMBL" id="KAA2284548.1"/>
    </source>
</evidence>
<keyword evidence="2" id="KW-0238">DNA-binding</keyword>
<dbReference type="InterPro" id="IPR000551">
    <property type="entry name" value="MerR-type_HTH_dom"/>
</dbReference>
<keyword evidence="6" id="KW-1185">Reference proteome</keyword>
<name>A0A5B2Z700_9GAMM</name>
<gene>
    <name evidence="5" type="ORF">F0415_09505</name>
</gene>
<dbReference type="EMBL" id="VUOD01000006">
    <property type="protein sequence ID" value="KAA2284548.1"/>
    <property type="molecule type" value="Genomic_DNA"/>
</dbReference>
<dbReference type="PANTHER" id="PTHR30204">
    <property type="entry name" value="REDOX-CYCLING DRUG-SENSING TRANSCRIPTIONAL ACTIVATOR SOXR"/>
    <property type="match status" value="1"/>
</dbReference>
<reference evidence="5 6" key="2">
    <citation type="submission" date="2019-09" db="EMBL/GenBank/DDBJ databases">
        <authorList>
            <person name="Mazur A."/>
        </authorList>
    </citation>
    <scope>NUCLEOTIDE SEQUENCE [LARGE SCALE GENOMIC DNA]</scope>
    <source>
        <strain evidence="5 6">3729k</strain>
    </source>
</reference>
<organism evidence="5 6">
    <name type="scientific">Arenimonas fontis</name>
    <dbReference type="NCBI Taxonomy" id="2608255"/>
    <lineage>
        <taxon>Bacteria</taxon>
        <taxon>Pseudomonadati</taxon>
        <taxon>Pseudomonadota</taxon>
        <taxon>Gammaproteobacteria</taxon>
        <taxon>Lysobacterales</taxon>
        <taxon>Lysobacteraceae</taxon>
        <taxon>Arenimonas</taxon>
    </lineage>
</organism>
<evidence type="ECO:0000256" key="3">
    <source>
        <dbReference type="ARBA" id="ARBA00023163"/>
    </source>
</evidence>
<dbReference type="GO" id="GO:0003677">
    <property type="term" value="F:DNA binding"/>
    <property type="evidence" value="ECO:0007669"/>
    <property type="project" value="UniProtKB-KW"/>
</dbReference>
<dbReference type="GO" id="GO:0003700">
    <property type="term" value="F:DNA-binding transcription factor activity"/>
    <property type="evidence" value="ECO:0007669"/>
    <property type="project" value="InterPro"/>
</dbReference>
<feature type="domain" description="HTH merR-type" evidence="4">
    <location>
        <begin position="1"/>
        <end position="69"/>
    </location>
</feature>
<dbReference type="Gene3D" id="1.10.1660.10">
    <property type="match status" value="1"/>
</dbReference>
<sequence>MKIGEVAAASGCHLETIRYYERIGLLPRPARTHSGYRAYTDQDVDRMRFITRGRDLGFSLDEIRSLLRLADDPALSCEQVDALARHHLAEIQARQKELRRMARELERTIAGCAGGRREACAILGALHEAPSSRPAQRRRENVHRAT</sequence>
<dbReference type="InterPro" id="IPR009061">
    <property type="entry name" value="DNA-bd_dom_put_sf"/>
</dbReference>
<dbReference type="PRINTS" id="PR00040">
    <property type="entry name" value="HTHMERR"/>
</dbReference>
<keyword evidence="1" id="KW-0805">Transcription regulation</keyword>
<dbReference type="AlphaFoldDB" id="A0A5B2Z700"/>
<dbReference type="SUPFAM" id="SSF46955">
    <property type="entry name" value="Putative DNA-binding domain"/>
    <property type="match status" value="1"/>
</dbReference>
<evidence type="ECO:0000259" key="4">
    <source>
        <dbReference type="PROSITE" id="PS50937"/>
    </source>
</evidence>
<dbReference type="Proteomes" id="UP000322165">
    <property type="component" value="Unassembled WGS sequence"/>
</dbReference>
<dbReference type="InterPro" id="IPR047057">
    <property type="entry name" value="MerR_fam"/>
</dbReference>
<dbReference type="PROSITE" id="PS50937">
    <property type="entry name" value="HTH_MERR_2"/>
    <property type="match status" value="1"/>
</dbReference>